<dbReference type="EMBL" id="SLXH01000026">
    <property type="protein sequence ID" value="TCP15036.1"/>
    <property type="molecule type" value="Genomic_DNA"/>
</dbReference>
<dbReference type="SUPFAM" id="SSF53850">
    <property type="entry name" value="Periplasmic binding protein-like II"/>
    <property type="match status" value="1"/>
</dbReference>
<comment type="caution">
    <text evidence="3">The sequence shown here is derived from an EMBL/GenBank/DDBJ whole genome shotgun (WGS) entry which is preliminary data.</text>
</comment>
<dbReference type="InterPro" id="IPR005064">
    <property type="entry name" value="BUG"/>
</dbReference>
<keyword evidence="3" id="KW-0675">Receptor</keyword>
<dbReference type="InterPro" id="IPR042100">
    <property type="entry name" value="Bug_dom1"/>
</dbReference>
<gene>
    <name evidence="3" type="ORF">EV674_12632</name>
</gene>
<dbReference type="Pfam" id="PF03401">
    <property type="entry name" value="TctC"/>
    <property type="match status" value="1"/>
</dbReference>
<dbReference type="RefSeq" id="WP_119014080.1">
    <property type="nucleotide sequence ID" value="NZ_QXNC01000027.1"/>
</dbReference>
<dbReference type="Gene3D" id="3.40.190.150">
    <property type="entry name" value="Bordetella uptake gene, domain 1"/>
    <property type="match status" value="1"/>
</dbReference>
<name>A0A4V2SJG2_9BURK</name>
<evidence type="ECO:0000256" key="1">
    <source>
        <dbReference type="ARBA" id="ARBA00006987"/>
    </source>
</evidence>
<feature type="chain" id="PRO_5020570117" evidence="2">
    <location>
        <begin position="29"/>
        <end position="330"/>
    </location>
</feature>
<dbReference type="Proteomes" id="UP000295182">
    <property type="component" value="Unassembled WGS sequence"/>
</dbReference>
<dbReference type="AlphaFoldDB" id="A0A4V2SJG2"/>
<protein>
    <submittedName>
        <fullName evidence="3">Tripartite-type tricarboxylate transporter receptor subunit TctC</fullName>
    </submittedName>
</protein>
<accession>A0A4V2SJG2</accession>
<keyword evidence="4" id="KW-1185">Reference proteome</keyword>
<organism evidence="3 4">
    <name type="scientific">Simplicispira metamorpha</name>
    <dbReference type="NCBI Taxonomy" id="80881"/>
    <lineage>
        <taxon>Bacteria</taxon>
        <taxon>Pseudomonadati</taxon>
        <taxon>Pseudomonadota</taxon>
        <taxon>Betaproteobacteria</taxon>
        <taxon>Burkholderiales</taxon>
        <taxon>Comamonadaceae</taxon>
        <taxon>Simplicispira</taxon>
    </lineage>
</organism>
<evidence type="ECO:0000256" key="2">
    <source>
        <dbReference type="SAM" id="SignalP"/>
    </source>
</evidence>
<evidence type="ECO:0000313" key="3">
    <source>
        <dbReference type="EMBL" id="TCP15036.1"/>
    </source>
</evidence>
<feature type="signal peptide" evidence="2">
    <location>
        <begin position="1"/>
        <end position="28"/>
    </location>
</feature>
<comment type="similarity">
    <text evidence="1">Belongs to the UPF0065 (bug) family.</text>
</comment>
<keyword evidence="2" id="KW-0732">Signal</keyword>
<dbReference type="PANTHER" id="PTHR42928">
    <property type="entry name" value="TRICARBOXYLATE-BINDING PROTEIN"/>
    <property type="match status" value="1"/>
</dbReference>
<sequence>MTVKNTAGASRRLWIASALALACGSAWPQNAPAPNSDQPIRLVVGYAAGGPVDAVARQFAPLFAKALGQTVMVENRAGAGGTMAGDAVAKSAPNGLTLYFAASPTMTISPNVLKAMPFDPAKDLTPLAPILSYANVLVINKDLPFKSLPELVAYAKAHPGKLAYGSAGVGASNHLSGELFARRAGIDLNHIPYKGNAPAMTDVIGGQLAMMFDIIGTGRNYVNTGRVRAVAVTSKDRNAAMPDVPSMRELGIADYDVGGWYGLYGPPKMPADMVQRFHTAVQRTLALDEFKAKLAEQGYDQWNGSPQTLSERAARERALWATVAKGIQVE</sequence>
<dbReference type="PANTHER" id="PTHR42928:SF5">
    <property type="entry name" value="BLR1237 PROTEIN"/>
    <property type="match status" value="1"/>
</dbReference>
<evidence type="ECO:0000313" key="4">
    <source>
        <dbReference type="Proteomes" id="UP000295182"/>
    </source>
</evidence>
<dbReference type="PROSITE" id="PS51257">
    <property type="entry name" value="PROKAR_LIPOPROTEIN"/>
    <property type="match status" value="1"/>
</dbReference>
<dbReference type="PIRSF" id="PIRSF017082">
    <property type="entry name" value="YflP"/>
    <property type="match status" value="1"/>
</dbReference>
<proteinExistence type="inferred from homology"/>
<dbReference type="Gene3D" id="3.40.190.10">
    <property type="entry name" value="Periplasmic binding protein-like II"/>
    <property type="match status" value="1"/>
</dbReference>
<dbReference type="OrthoDB" id="8678477at2"/>
<dbReference type="CDD" id="cd13578">
    <property type="entry name" value="PBP2_Bug27"/>
    <property type="match status" value="1"/>
</dbReference>
<reference evidence="3 4" key="1">
    <citation type="submission" date="2019-03" db="EMBL/GenBank/DDBJ databases">
        <title>Genomic Encyclopedia of Type Strains, Phase IV (KMG-IV): sequencing the most valuable type-strain genomes for metagenomic binning, comparative biology and taxonomic classification.</title>
        <authorList>
            <person name="Goeker M."/>
        </authorList>
    </citation>
    <scope>NUCLEOTIDE SEQUENCE [LARGE SCALE GENOMIC DNA]</scope>
    <source>
        <strain evidence="3 4">DSM 1837</strain>
    </source>
</reference>